<dbReference type="RefSeq" id="WP_063144321.1">
    <property type="nucleotide sequence ID" value="NZ_FJXR01000014.1"/>
</dbReference>
<accession>A0A144KX59</accession>
<dbReference type="EMBL" id="FJXR01000014">
    <property type="protein sequence ID" value="CZV44997.1"/>
    <property type="molecule type" value="Genomic_DNA"/>
</dbReference>
<dbReference type="Proteomes" id="UP000076008">
    <property type="component" value="Unassembled WGS sequence"/>
</dbReference>
<protein>
    <submittedName>
        <fullName evidence="1">Uncharacterized protein</fullName>
    </submittedName>
</protein>
<dbReference type="AlphaFoldDB" id="A0A144KX59"/>
<reference evidence="1 2" key="1">
    <citation type="submission" date="2016-03" db="EMBL/GenBank/DDBJ databases">
        <authorList>
            <consortium name="Pathogen Informatics"/>
        </authorList>
    </citation>
    <scope>NUCLEOTIDE SEQUENCE [LARGE SCALE GENOMIC DNA]</scope>
    <source>
        <strain evidence="2">e1252</strain>
    </source>
</reference>
<sequence>MKILRNRIILLAAFLMAAITSGWLAYSHFSSTPIRCTGDVEWTIGKNRFVGTVSWRMQHREGATVINGKLFGQTVSEVNRTIYFHYSYHQNARVLNNDRIVKTFADNADEADINATLPGFYRTPGRELSLMIDEYQGAWLFAASNVPSLYCRKNAP</sequence>
<evidence type="ECO:0000313" key="1">
    <source>
        <dbReference type="EMBL" id="CZV44997.1"/>
    </source>
</evidence>
<gene>
    <name evidence="1" type="ORF">SAMEA2273318_02530</name>
</gene>
<organism evidence="1 2">
    <name type="scientific">Enterobacter cloacae</name>
    <dbReference type="NCBI Taxonomy" id="550"/>
    <lineage>
        <taxon>Bacteria</taxon>
        <taxon>Pseudomonadati</taxon>
        <taxon>Pseudomonadota</taxon>
        <taxon>Gammaproteobacteria</taxon>
        <taxon>Enterobacterales</taxon>
        <taxon>Enterobacteriaceae</taxon>
        <taxon>Enterobacter</taxon>
        <taxon>Enterobacter cloacae complex</taxon>
    </lineage>
</organism>
<proteinExistence type="predicted"/>
<name>A0A144KX59_ENTCL</name>
<evidence type="ECO:0000313" key="2">
    <source>
        <dbReference type="Proteomes" id="UP000076008"/>
    </source>
</evidence>